<evidence type="ECO:0000313" key="3">
    <source>
        <dbReference type="Proteomes" id="UP000288259"/>
    </source>
</evidence>
<proteinExistence type="predicted"/>
<dbReference type="Proteomes" id="UP000288259">
    <property type="component" value="Unassembled WGS sequence"/>
</dbReference>
<gene>
    <name evidence="2" type="ORF">CWI71_05075</name>
</gene>
<evidence type="ECO:0000313" key="2">
    <source>
        <dbReference type="EMBL" id="RUO62224.1"/>
    </source>
</evidence>
<sequence length="321" mass="36352">MTILITGSEGYLGQALVRKLTVEHDVIGIDIRRAATQQQGYKFYEMDIRDPALAALLQQHRVSHVVHLASVLQASSDRERDFDIDVNGTRNVLQACLHAGVQHLTVTSSGAAYGYHADNPEWLRETDTLRGNKAFAYSYHKRKVEELLAEYRAYHPQLQQLVLRPGTILGAHTDNQITDLFKRKRLLAIKGAPSPFVFIWDQDVIDIIYRGVTHSKIGMFNLAGDGAMPIADIAQRLNKPLLVLSAWLLRWALRVGHRLGLTQYSAEQLDFLRYRPVLDNTALKLEFGYLPAKTSREVFEFYLQHHPEVVRAAKQAKEAST</sequence>
<dbReference type="SUPFAM" id="SSF51735">
    <property type="entry name" value="NAD(P)-binding Rossmann-fold domains"/>
    <property type="match status" value="1"/>
</dbReference>
<dbReference type="RefSeq" id="WP_126754187.1">
    <property type="nucleotide sequence ID" value="NZ_PIPY01000004.1"/>
</dbReference>
<keyword evidence="3" id="KW-1185">Reference proteome</keyword>
<dbReference type="Gene3D" id="3.40.50.720">
    <property type="entry name" value="NAD(P)-binding Rossmann-like Domain"/>
    <property type="match status" value="1"/>
</dbReference>
<dbReference type="InterPro" id="IPR001509">
    <property type="entry name" value="Epimerase_deHydtase"/>
</dbReference>
<protein>
    <submittedName>
        <fullName evidence="2">Epimerase</fullName>
    </submittedName>
</protein>
<reference evidence="3" key="1">
    <citation type="journal article" date="2018" name="Front. Microbiol.">
        <title>Genome-Based Analysis Reveals the Taxonomy and Diversity of the Family Idiomarinaceae.</title>
        <authorList>
            <person name="Liu Y."/>
            <person name="Lai Q."/>
            <person name="Shao Z."/>
        </authorList>
    </citation>
    <scope>NUCLEOTIDE SEQUENCE [LARGE SCALE GENOMIC DNA]</scope>
    <source>
        <strain evidence="3">CVS-6</strain>
    </source>
</reference>
<dbReference type="CDD" id="cd05240">
    <property type="entry name" value="UDP_G4E_3_SDR_e"/>
    <property type="match status" value="1"/>
</dbReference>
<dbReference type="EMBL" id="PIPY01000004">
    <property type="protein sequence ID" value="RUO62224.1"/>
    <property type="molecule type" value="Genomic_DNA"/>
</dbReference>
<dbReference type="AlphaFoldDB" id="A0A432YMP0"/>
<dbReference type="Pfam" id="PF01370">
    <property type="entry name" value="Epimerase"/>
    <property type="match status" value="1"/>
</dbReference>
<dbReference type="InterPro" id="IPR050177">
    <property type="entry name" value="Lipid_A_modif_metabolic_enz"/>
</dbReference>
<dbReference type="OrthoDB" id="9801056at2"/>
<feature type="domain" description="NAD-dependent epimerase/dehydratase" evidence="1">
    <location>
        <begin position="3"/>
        <end position="176"/>
    </location>
</feature>
<accession>A0A432YMP0</accession>
<dbReference type="PANTHER" id="PTHR43245:SF52">
    <property type="entry name" value="NAD-DEPENDENT EPIMERASE_DEHYDRATASE"/>
    <property type="match status" value="1"/>
</dbReference>
<name>A0A432YMP0_9GAMM</name>
<evidence type="ECO:0000259" key="1">
    <source>
        <dbReference type="Pfam" id="PF01370"/>
    </source>
</evidence>
<dbReference type="PANTHER" id="PTHR43245">
    <property type="entry name" value="BIFUNCTIONAL POLYMYXIN RESISTANCE PROTEIN ARNA"/>
    <property type="match status" value="1"/>
</dbReference>
<comment type="caution">
    <text evidence="2">The sequence shown here is derived from an EMBL/GenBank/DDBJ whole genome shotgun (WGS) entry which is preliminary data.</text>
</comment>
<organism evidence="2 3">
    <name type="scientific">Pseudidiomarina insulisalsae</name>
    <dbReference type="NCBI Taxonomy" id="575789"/>
    <lineage>
        <taxon>Bacteria</taxon>
        <taxon>Pseudomonadati</taxon>
        <taxon>Pseudomonadota</taxon>
        <taxon>Gammaproteobacteria</taxon>
        <taxon>Alteromonadales</taxon>
        <taxon>Idiomarinaceae</taxon>
        <taxon>Pseudidiomarina</taxon>
    </lineage>
</organism>
<dbReference type="InterPro" id="IPR036291">
    <property type="entry name" value="NAD(P)-bd_dom_sf"/>
</dbReference>